<accession>A0A831LWT0</accession>
<dbReference type="PANTHER" id="PTHR43185:SF1">
    <property type="entry name" value="FE(2+) TRANSPORTER FEOB"/>
    <property type="match status" value="1"/>
</dbReference>
<sequence length="258" mass="28583">MKILLIGNPNVGKSVLFNRLTGMDVISSNYPGTTIDYTKGYFNIQGERAELIDVPGIYSLKAASKAEEIAVQMLKDGDVFISVIDATNLERGLNLTLQLIKQEKPLLVALNLFDETKHKGISIDVEKLEQVLGVPCIPTSALSGEGIKELVLKIPDARVSDFVFDNSQRWNEVGKIISTVQEIKSKNYTFSEMLRDASIKPLTGIPLLILVLLLTFTLIRFIGEGLIGFVFEPFFEKVWSPVMLELSELLGQSGLLHD</sequence>
<dbReference type="PRINTS" id="PR00326">
    <property type="entry name" value="GTP1OBG"/>
</dbReference>
<dbReference type="SUPFAM" id="SSF52540">
    <property type="entry name" value="P-loop containing nucleoside triphosphate hydrolases"/>
    <property type="match status" value="1"/>
</dbReference>
<comment type="caution">
    <text evidence="3">The sequence shown here is derived from an EMBL/GenBank/DDBJ whole genome shotgun (WGS) entry which is preliminary data.</text>
</comment>
<dbReference type="InterPro" id="IPR027417">
    <property type="entry name" value="P-loop_NTPase"/>
</dbReference>
<feature type="transmembrane region" description="Helical" evidence="1">
    <location>
        <begin position="202"/>
        <end position="223"/>
    </location>
</feature>
<evidence type="ECO:0000256" key="1">
    <source>
        <dbReference type="SAM" id="Phobius"/>
    </source>
</evidence>
<keyword evidence="1" id="KW-0472">Membrane</keyword>
<name>A0A831LWT0_9BACT</name>
<dbReference type="NCBIfam" id="TIGR00231">
    <property type="entry name" value="small_GTP"/>
    <property type="match status" value="1"/>
</dbReference>
<dbReference type="GO" id="GO:0005886">
    <property type="term" value="C:plasma membrane"/>
    <property type="evidence" value="ECO:0007669"/>
    <property type="project" value="TreeGrafter"/>
</dbReference>
<reference evidence="3" key="1">
    <citation type="journal article" date="2020" name="mSystems">
        <title>Genome- and Community-Level Interaction Insights into Carbon Utilization and Element Cycling Functions of Hydrothermarchaeota in Hydrothermal Sediment.</title>
        <authorList>
            <person name="Zhou Z."/>
            <person name="Liu Y."/>
            <person name="Xu W."/>
            <person name="Pan J."/>
            <person name="Luo Z.H."/>
            <person name="Li M."/>
        </authorList>
    </citation>
    <scope>NUCLEOTIDE SEQUENCE [LARGE SCALE GENOMIC DNA]</scope>
    <source>
        <strain evidence="3">SpSt-1217</strain>
    </source>
</reference>
<dbReference type="InterPro" id="IPR006073">
    <property type="entry name" value="GTP-bd"/>
</dbReference>
<evidence type="ECO:0000313" key="3">
    <source>
        <dbReference type="EMBL" id="HDR51961.1"/>
    </source>
</evidence>
<protein>
    <submittedName>
        <fullName evidence="3">GTP-binding protein</fullName>
    </submittedName>
</protein>
<dbReference type="InterPro" id="IPR050860">
    <property type="entry name" value="FeoB_GTPase"/>
</dbReference>
<dbReference type="GO" id="GO:0005525">
    <property type="term" value="F:GTP binding"/>
    <property type="evidence" value="ECO:0007669"/>
    <property type="project" value="InterPro"/>
</dbReference>
<proteinExistence type="predicted"/>
<dbReference type="GO" id="GO:0015093">
    <property type="term" value="F:ferrous iron transmembrane transporter activity"/>
    <property type="evidence" value="ECO:0007669"/>
    <property type="project" value="TreeGrafter"/>
</dbReference>
<dbReference type="AlphaFoldDB" id="A0A831LWT0"/>
<keyword evidence="1" id="KW-1133">Transmembrane helix</keyword>
<organism evidence="3">
    <name type="scientific">Mariniphaga anaerophila</name>
    <dbReference type="NCBI Taxonomy" id="1484053"/>
    <lineage>
        <taxon>Bacteria</taxon>
        <taxon>Pseudomonadati</taxon>
        <taxon>Bacteroidota</taxon>
        <taxon>Bacteroidia</taxon>
        <taxon>Marinilabiliales</taxon>
        <taxon>Prolixibacteraceae</taxon>
        <taxon>Mariniphaga</taxon>
    </lineage>
</organism>
<dbReference type="InterPro" id="IPR005225">
    <property type="entry name" value="Small_GTP-bd"/>
</dbReference>
<dbReference type="Pfam" id="PF02421">
    <property type="entry name" value="FeoB_N"/>
    <property type="match status" value="1"/>
</dbReference>
<evidence type="ECO:0000259" key="2">
    <source>
        <dbReference type="PROSITE" id="PS51711"/>
    </source>
</evidence>
<dbReference type="EMBL" id="DSDK01000551">
    <property type="protein sequence ID" value="HDR51961.1"/>
    <property type="molecule type" value="Genomic_DNA"/>
</dbReference>
<dbReference type="InterPro" id="IPR030389">
    <property type="entry name" value="G_FEOB_dom"/>
</dbReference>
<keyword evidence="1" id="KW-0812">Transmembrane</keyword>
<dbReference type="Gene3D" id="3.40.50.300">
    <property type="entry name" value="P-loop containing nucleotide triphosphate hydrolases"/>
    <property type="match status" value="1"/>
</dbReference>
<dbReference type="PANTHER" id="PTHR43185">
    <property type="entry name" value="FERROUS IRON TRANSPORT PROTEIN B"/>
    <property type="match status" value="1"/>
</dbReference>
<gene>
    <name evidence="3" type="ORF">ENN90_10155</name>
</gene>
<feature type="domain" description="FeoB-type G" evidence="2">
    <location>
        <begin position="1"/>
        <end position="160"/>
    </location>
</feature>
<dbReference type="PROSITE" id="PS51711">
    <property type="entry name" value="G_FEOB"/>
    <property type="match status" value="1"/>
</dbReference>
<dbReference type="Proteomes" id="UP000886047">
    <property type="component" value="Unassembled WGS sequence"/>
</dbReference>
<dbReference type="CDD" id="cd01879">
    <property type="entry name" value="FeoB"/>
    <property type="match status" value="1"/>
</dbReference>